<dbReference type="Proteomes" id="UP001152795">
    <property type="component" value="Unassembled WGS sequence"/>
</dbReference>
<protein>
    <submittedName>
        <fullName evidence="1">Uncharacterized protein</fullName>
    </submittedName>
</protein>
<reference evidence="1" key="1">
    <citation type="submission" date="2020-04" db="EMBL/GenBank/DDBJ databases">
        <authorList>
            <person name="Alioto T."/>
            <person name="Alioto T."/>
            <person name="Gomez Garrido J."/>
        </authorList>
    </citation>
    <scope>NUCLEOTIDE SEQUENCE</scope>
    <source>
        <strain evidence="1">A484AB</strain>
    </source>
</reference>
<sequence length="77" mass="8531">MNVLYPFTTVIPTLLAPILLDLSGVLVLLDILEMGFFAKTSMNVHYPLIPATQIQLVRTLTDPSNASVILKMRTFAK</sequence>
<dbReference type="EMBL" id="CACRXK020007287">
    <property type="protein sequence ID" value="CAB4011847.1"/>
    <property type="molecule type" value="Genomic_DNA"/>
</dbReference>
<evidence type="ECO:0000313" key="1">
    <source>
        <dbReference type="EMBL" id="CAB4011847.1"/>
    </source>
</evidence>
<evidence type="ECO:0000313" key="2">
    <source>
        <dbReference type="Proteomes" id="UP001152795"/>
    </source>
</evidence>
<proteinExistence type="predicted"/>
<comment type="caution">
    <text evidence="1">The sequence shown here is derived from an EMBL/GenBank/DDBJ whole genome shotgun (WGS) entry which is preliminary data.</text>
</comment>
<dbReference type="AlphaFoldDB" id="A0A7D9ENW9"/>
<gene>
    <name evidence="1" type="ORF">PACLA_8A015032</name>
</gene>
<keyword evidence="2" id="KW-1185">Reference proteome</keyword>
<feature type="non-terminal residue" evidence="1">
    <location>
        <position position="1"/>
    </location>
</feature>
<accession>A0A7D9ENW9</accession>
<name>A0A7D9ENW9_PARCT</name>
<organism evidence="1 2">
    <name type="scientific">Paramuricea clavata</name>
    <name type="common">Red gorgonian</name>
    <name type="synonym">Violescent sea-whip</name>
    <dbReference type="NCBI Taxonomy" id="317549"/>
    <lineage>
        <taxon>Eukaryota</taxon>
        <taxon>Metazoa</taxon>
        <taxon>Cnidaria</taxon>
        <taxon>Anthozoa</taxon>
        <taxon>Octocorallia</taxon>
        <taxon>Malacalcyonacea</taxon>
        <taxon>Plexauridae</taxon>
        <taxon>Paramuricea</taxon>
    </lineage>
</organism>